<evidence type="ECO:0000313" key="2">
    <source>
        <dbReference type="EMBL" id="PQJ30032.1"/>
    </source>
</evidence>
<sequence>MKQKYIARYTKRKGFSLLELLVVVAIMAIIGGAVITAYDGLVSQSQKATATNTIGSLTNSVRQFKVVEGNYPNNWESLMSAIPVSTAAYDASTGDSVVTVGQVYQTTDDAGATTTLNSTDVGYGNPDNLVLTSGVDAANAVGNAGVAGILASKLAGKFDFATPLTAAQAESLVEAGITKLRYTHADADDETANTLSGIFTAGNEADPNVGPLSEISIPQHAFEAPRAGTDRNRGRGFVLQFGADSTSVPAAIWEAGTGGYNNIKVGANPGAVLVGLGIGNANTLVDSSGNAGDQSAAVGSISLATAPFYGDVAKNSYQHYIALFDVSQSPAVFVAIVDSRGDFLDEEFAESTGQKK</sequence>
<keyword evidence="1" id="KW-0812">Transmembrane</keyword>
<dbReference type="Pfam" id="PF07963">
    <property type="entry name" value="N_methyl"/>
    <property type="match status" value="1"/>
</dbReference>
<feature type="transmembrane region" description="Helical" evidence="1">
    <location>
        <begin position="20"/>
        <end position="38"/>
    </location>
</feature>
<dbReference type="AlphaFoldDB" id="A0A2S7U6V4"/>
<dbReference type="NCBIfam" id="TIGR02532">
    <property type="entry name" value="IV_pilin_GFxxxE"/>
    <property type="match status" value="1"/>
</dbReference>
<evidence type="ECO:0008006" key="4">
    <source>
        <dbReference type="Google" id="ProtNLM"/>
    </source>
</evidence>
<dbReference type="InterPro" id="IPR012902">
    <property type="entry name" value="N_methyl_site"/>
</dbReference>
<dbReference type="Gene3D" id="3.30.700.10">
    <property type="entry name" value="Glycoprotein, Type 4 Pilin"/>
    <property type="match status" value="1"/>
</dbReference>
<keyword evidence="1" id="KW-1133">Transmembrane helix</keyword>
<evidence type="ECO:0000313" key="3">
    <source>
        <dbReference type="Proteomes" id="UP000239907"/>
    </source>
</evidence>
<reference evidence="2 3" key="1">
    <citation type="submission" date="2016-12" db="EMBL/GenBank/DDBJ databases">
        <title>Study of bacterial adaptation to deep sea.</title>
        <authorList>
            <person name="Song J."/>
            <person name="Yoshizawa S."/>
            <person name="Kogure K."/>
        </authorList>
    </citation>
    <scope>NUCLEOTIDE SEQUENCE [LARGE SCALE GENOMIC DNA]</scope>
    <source>
        <strain evidence="2 3">SAORIC-165</strain>
    </source>
</reference>
<dbReference type="EMBL" id="MQWA01000001">
    <property type="protein sequence ID" value="PQJ30032.1"/>
    <property type="molecule type" value="Genomic_DNA"/>
</dbReference>
<dbReference type="Proteomes" id="UP000239907">
    <property type="component" value="Unassembled WGS sequence"/>
</dbReference>
<gene>
    <name evidence="2" type="ORF">BSZ32_17125</name>
</gene>
<organism evidence="2 3">
    <name type="scientific">Rubritalea profundi</name>
    <dbReference type="NCBI Taxonomy" id="1658618"/>
    <lineage>
        <taxon>Bacteria</taxon>
        <taxon>Pseudomonadati</taxon>
        <taxon>Verrucomicrobiota</taxon>
        <taxon>Verrucomicrobiia</taxon>
        <taxon>Verrucomicrobiales</taxon>
        <taxon>Rubritaleaceae</taxon>
        <taxon>Rubritalea</taxon>
    </lineage>
</organism>
<dbReference type="SUPFAM" id="SSF54523">
    <property type="entry name" value="Pili subunits"/>
    <property type="match status" value="1"/>
</dbReference>
<dbReference type="InterPro" id="IPR045584">
    <property type="entry name" value="Pilin-like"/>
</dbReference>
<name>A0A2S7U6V4_9BACT</name>
<comment type="caution">
    <text evidence="2">The sequence shown here is derived from an EMBL/GenBank/DDBJ whole genome shotgun (WGS) entry which is preliminary data.</text>
</comment>
<evidence type="ECO:0000256" key="1">
    <source>
        <dbReference type="SAM" id="Phobius"/>
    </source>
</evidence>
<dbReference type="RefSeq" id="WP_105044550.1">
    <property type="nucleotide sequence ID" value="NZ_MQWA01000001.1"/>
</dbReference>
<protein>
    <recommendedName>
        <fullName evidence="4">Prepilin-type N-terminal cleavage/methylation domain-containing protein</fullName>
    </recommendedName>
</protein>
<dbReference type="PROSITE" id="PS00409">
    <property type="entry name" value="PROKAR_NTER_METHYL"/>
    <property type="match status" value="1"/>
</dbReference>
<accession>A0A2S7U6V4</accession>
<keyword evidence="3" id="KW-1185">Reference proteome</keyword>
<proteinExistence type="predicted"/>
<keyword evidence="1" id="KW-0472">Membrane</keyword>